<comment type="caution">
    <text evidence="6">The sequence shown here is derived from an EMBL/GenBank/DDBJ whole genome shotgun (WGS) entry which is preliminary data.</text>
</comment>
<evidence type="ECO:0000259" key="5">
    <source>
        <dbReference type="PROSITE" id="PS50851"/>
    </source>
</evidence>
<feature type="domain" description="CheW-like" evidence="5">
    <location>
        <begin position="7"/>
        <end position="147"/>
    </location>
</feature>
<dbReference type="PATRIC" id="fig|85874.4.peg.1471"/>
<dbReference type="PANTHER" id="PTHR22617">
    <property type="entry name" value="CHEMOTAXIS SENSOR HISTIDINE KINASE-RELATED"/>
    <property type="match status" value="1"/>
</dbReference>
<organism evidence="6 7">
    <name type="scientific">Thermacetogenium phaeum</name>
    <dbReference type="NCBI Taxonomy" id="85874"/>
    <lineage>
        <taxon>Bacteria</taxon>
        <taxon>Bacillati</taxon>
        <taxon>Bacillota</taxon>
        <taxon>Clostridia</taxon>
        <taxon>Thermoanaerobacterales</taxon>
        <taxon>Thermoanaerobacteraceae</taxon>
        <taxon>Thermacetogenium</taxon>
    </lineage>
</organism>
<evidence type="ECO:0000313" key="7">
    <source>
        <dbReference type="Proteomes" id="UP000053326"/>
    </source>
</evidence>
<dbReference type="SMART" id="SM00260">
    <property type="entry name" value="CheW"/>
    <property type="match status" value="1"/>
</dbReference>
<keyword evidence="4" id="KW-0145">Chemotaxis</keyword>
<dbReference type="GO" id="GO:0005829">
    <property type="term" value="C:cytosol"/>
    <property type="evidence" value="ECO:0007669"/>
    <property type="project" value="TreeGrafter"/>
</dbReference>
<dbReference type="InterPro" id="IPR002545">
    <property type="entry name" value="CheW-lke_dom"/>
</dbReference>
<dbReference type="SUPFAM" id="SSF50341">
    <property type="entry name" value="CheW-like"/>
    <property type="match status" value="1"/>
</dbReference>
<name>A0A101FH76_9THEO</name>
<evidence type="ECO:0000256" key="3">
    <source>
        <dbReference type="ARBA" id="ARBA00022490"/>
    </source>
</evidence>
<evidence type="ECO:0000313" key="6">
    <source>
        <dbReference type="EMBL" id="KUK36946.1"/>
    </source>
</evidence>
<evidence type="ECO:0000256" key="1">
    <source>
        <dbReference type="ARBA" id="ARBA00004496"/>
    </source>
</evidence>
<comment type="subcellular location">
    <subcellularLocation>
        <location evidence="1">Cytoplasm</location>
    </subcellularLocation>
</comment>
<protein>
    <recommendedName>
        <fullName evidence="2">Chemotaxis protein CheW</fullName>
    </recommendedName>
</protein>
<keyword evidence="3" id="KW-0963">Cytoplasm</keyword>
<dbReference type="PROSITE" id="PS50851">
    <property type="entry name" value="CHEW"/>
    <property type="match status" value="1"/>
</dbReference>
<evidence type="ECO:0000256" key="4">
    <source>
        <dbReference type="ARBA" id="ARBA00022500"/>
    </source>
</evidence>
<dbReference type="InterPro" id="IPR036061">
    <property type="entry name" value="CheW-like_dom_sf"/>
</dbReference>
<dbReference type="GO" id="GO:0007165">
    <property type="term" value="P:signal transduction"/>
    <property type="evidence" value="ECO:0007669"/>
    <property type="project" value="InterPro"/>
</dbReference>
<reference evidence="7" key="1">
    <citation type="journal article" date="2015" name="MBio">
        <title>Genome-Resolved Metagenomic Analysis Reveals Roles for Candidate Phyla and Other Microbial Community Members in Biogeochemical Transformations in Oil Reservoirs.</title>
        <authorList>
            <person name="Hu P."/>
            <person name="Tom L."/>
            <person name="Singh A."/>
            <person name="Thomas B.C."/>
            <person name="Baker B.J."/>
            <person name="Piceno Y.M."/>
            <person name="Andersen G.L."/>
            <person name="Banfield J.F."/>
        </authorList>
    </citation>
    <scope>NUCLEOTIDE SEQUENCE [LARGE SCALE GENOMIC DNA]</scope>
</reference>
<accession>A0A101FH76</accession>
<dbReference type="PANTHER" id="PTHR22617:SF23">
    <property type="entry name" value="CHEMOTAXIS PROTEIN CHEW"/>
    <property type="match status" value="1"/>
</dbReference>
<dbReference type="CDD" id="cd00732">
    <property type="entry name" value="CheW"/>
    <property type="match status" value="1"/>
</dbReference>
<gene>
    <name evidence="6" type="ORF">XD66_0337</name>
</gene>
<dbReference type="Pfam" id="PF01584">
    <property type="entry name" value="CheW"/>
    <property type="match status" value="1"/>
</dbReference>
<dbReference type="Gene3D" id="2.30.30.40">
    <property type="entry name" value="SH3 Domains"/>
    <property type="match status" value="1"/>
</dbReference>
<dbReference type="Proteomes" id="UP000053326">
    <property type="component" value="Unassembled WGS sequence"/>
</dbReference>
<dbReference type="InterPro" id="IPR039315">
    <property type="entry name" value="CheW"/>
</dbReference>
<dbReference type="Gene3D" id="2.40.50.180">
    <property type="entry name" value="CheA-289, Domain 4"/>
    <property type="match status" value="1"/>
</dbReference>
<dbReference type="EMBL" id="LGFO01000024">
    <property type="protein sequence ID" value="KUK36946.1"/>
    <property type="molecule type" value="Genomic_DNA"/>
</dbReference>
<proteinExistence type="predicted"/>
<dbReference type="AlphaFoldDB" id="A0A101FH76"/>
<dbReference type="GO" id="GO:0006935">
    <property type="term" value="P:chemotaxis"/>
    <property type="evidence" value="ECO:0007669"/>
    <property type="project" value="UniProtKB-KW"/>
</dbReference>
<evidence type="ECO:0000256" key="2">
    <source>
        <dbReference type="ARBA" id="ARBA00021483"/>
    </source>
</evidence>
<sequence>MANENAEIQLVVFRLGDEEYGVPITQVQEIIHFSKPTRIPKSPPFIEGVINLRGRVIPVIDLKKRFEVGAAQYTEEARIVVVEIHGHTVGLIVSEVSEVLRLPQACIEPPPAVIAGITANYLQGVGKLEDRLLILLDLNKILTAEEENQLVQSGEAV</sequence>
<dbReference type="FunFam" id="2.40.50.180:FF:000002">
    <property type="entry name" value="Chemotaxis protein CheW"/>
    <property type="match status" value="1"/>
</dbReference>